<feature type="region of interest" description="Disordered" evidence="1">
    <location>
        <begin position="263"/>
        <end position="288"/>
    </location>
</feature>
<dbReference type="Pfam" id="PF00627">
    <property type="entry name" value="UBA"/>
    <property type="match status" value="1"/>
</dbReference>
<reference evidence="3 4" key="1">
    <citation type="submission" date="2018-11" db="EMBL/GenBank/DDBJ databases">
        <title>Genome sequence of Apiotrichum porosum DSM 27194.</title>
        <authorList>
            <person name="Aliyu H."/>
            <person name="Gorte O."/>
            <person name="Ochsenreither K."/>
        </authorList>
    </citation>
    <scope>NUCLEOTIDE SEQUENCE [LARGE SCALE GENOMIC DNA]</scope>
    <source>
        <strain evidence="3 4">DSM 27194</strain>
    </source>
</reference>
<dbReference type="CDD" id="cd14270">
    <property type="entry name" value="UBA"/>
    <property type="match status" value="1"/>
</dbReference>
<dbReference type="InterPro" id="IPR015940">
    <property type="entry name" value="UBA"/>
</dbReference>
<dbReference type="SUPFAM" id="SSF46934">
    <property type="entry name" value="UBA-like"/>
    <property type="match status" value="1"/>
</dbReference>
<name>A0A427XHC3_9TREE</name>
<feature type="compositionally biased region" description="Polar residues" evidence="1">
    <location>
        <begin position="184"/>
        <end position="195"/>
    </location>
</feature>
<sequence length="358" mass="38167">MSAWSPRSSKTSKSYSSPLSARSSSEFTVVKDRRCLVDWVADGSGSEKRKFWGRSPGPVDPLSVAHLARLGFKRETARNALVYARNNVALAIELAIHDTHDDGPIPDCPVCSSKEEGSHLRHWFIGQDICRRPSPAVPNGGAGPASPGLEQSTTHEPASPETPRLETPPFTPFMMGPLPPTPTLAGQPSASTSYRRMTPAGLQPPAMYTQNNSGGDLSSRSSHPTVYDSAYSIYSPTMIPLNDTEAGSRPSTYLTASAKLSRDDLGSYAQSTPRLSREDLAGTSSSGYSSYRSSYTAMVSRDDDSYRSHTRNHSGGSGFYGWYNSPSGPGGSGGLSSGNSGEDLKAFTRGSLGIGRAM</sequence>
<dbReference type="RefSeq" id="XP_028473442.1">
    <property type="nucleotide sequence ID" value="XM_028618486.1"/>
</dbReference>
<proteinExistence type="predicted"/>
<keyword evidence="4" id="KW-1185">Reference proteome</keyword>
<feature type="domain" description="UBA" evidence="2">
    <location>
        <begin position="58"/>
        <end position="98"/>
    </location>
</feature>
<accession>A0A427XHC3</accession>
<dbReference type="PROSITE" id="PS50030">
    <property type="entry name" value="UBA"/>
    <property type="match status" value="1"/>
</dbReference>
<dbReference type="InterPro" id="IPR009060">
    <property type="entry name" value="UBA-like_sf"/>
</dbReference>
<feature type="region of interest" description="Disordered" evidence="1">
    <location>
        <begin position="1"/>
        <end position="27"/>
    </location>
</feature>
<evidence type="ECO:0000313" key="4">
    <source>
        <dbReference type="Proteomes" id="UP000279236"/>
    </source>
</evidence>
<evidence type="ECO:0000313" key="3">
    <source>
        <dbReference type="EMBL" id="RSH78295.1"/>
    </source>
</evidence>
<dbReference type="Proteomes" id="UP000279236">
    <property type="component" value="Unassembled WGS sequence"/>
</dbReference>
<evidence type="ECO:0000256" key="1">
    <source>
        <dbReference type="SAM" id="MobiDB-lite"/>
    </source>
</evidence>
<dbReference type="EMBL" id="RSCE01000013">
    <property type="protein sequence ID" value="RSH78295.1"/>
    <property type="molecule type" value="Genomic_DNA"/>
</dbReference>
<protein>
    <recommendedName>
        <fullName evidence="2">UBA domain-containing protein</fullName>
    </recommendedName>
</protein>
<evidence type="ECO:0000259" key="2">
    <source>
        <dbReference type="PROSITE" id="PS50030"/>
    </source>
</evidence>
<dbReference type="AlphaFoldDB" id="A0A427XHC3"/>
<feature type="compositionally biased region" description="Polar residues" evidence="1">
    <location>
        <begin position="208"/>
        <end position="223"/>
    </location>
</feature>
<gene>
    <name evidence="3" type="ORF">EHS24_002762</name>
</gene>
<dbReference type="GeneID" id="39587305"/>
<feature type="compositionally biased region" description="Low complexity" evidence="1">
    <location>
        <begin position="1"/>
        <end position="25"/>
    </location>
</feature>
<comment type="caution">
    <text evidence="3">The sequence shown here is derived from an EMBL/GenBank/DDBJ whole genome shotgun (WGS) entry which is preliminary data.</text>
</comment>
<organism evidence="3 4">
    <name type="scientific">Apiotrichum porosum</name>
    <dbReference type="NCBI Taxonomy" id="105984"/>
    <lineage>
        <taxon>Eukaryota</taxon>
        <taxon>Fungi</taxon>
        <taxon>Dikarya</taxon>
        <taxon>Basidiomycota</taxon>
        <taxon>Agaricomycotina</taxon>
        <taxon>Tremellomycetes</taxon>
        <taxon>Trichosporonales</taxon>
        <taxon>Trichosporonaceae</taxon>
        <taxon>Apiotrichum</taxon>
    </lineage>
</organism>
<feature type="region of interest" description="Disordered" evidence="1">
    <location>
        <begin position="134"/>
        <end position="223"/>
    </location>
</feature>
<dbReference type="Gene3D" id="1.10.8.10">
    <property type="entry name" value="DNA helicase RuvA subunit, C-terminal domain"/>
    <property type="match status" value="1"/>
</dbReference>